<evidence type="ECO:0000256" key="6">
    <source>
        <dbReference type="ARBA" id="ARBA00022833"/>
    </source>
</evidence>
<feature type="binding site" evidence="7">
    <location>
        <position position="143"/>
    </location>
    <ligand>
        <name>Zn(2+)</name>
        <dbReference type="ChEBI" id="CHEBI:29105"/>
        <note>catalytic</note>
    </ligand>
</feature>
<evidence type="ECO:0000313" key="9">
    <source>
        <dbReference type="Proteomes" id="UP000244519"/>
    </source>
</evidence>
<evidence type="ECO:0000256" key="4">
    <source>
        <dbReference type="ARBA" id="ARBA00022759"/>
    </source>
</evidence>
<keyword evidence="4 7" id="KW-0255">Endonuclease</keyword>
<comment type="subcellular location">
    <subcellularLocation>
        <location evidence="7">Cytoplasm</location>
    </subcellularLocation>
</comment>
<comment type="cofactor">
    <cofactor evidence="7">
        <name>Zn(2+)</name>
        <dbReference type="ChEBI" id="CHEBI:29105"/>
    </cofactor>
    <text evidence="7">Binds 1 zinc ion.</text>
</comment>
<dbReference type="AlphaFoldDB" id="A0A2U8BRL0"/>
<evidence type="ECO:0000256" key="2">
    <source>
        <dbReference type="ARBA" id="ARBA00022722"/>
    </source>
</evidence>
<dbReference type="Proteomes" id="UP000244519">
    <property type="component" value="Chromosome"/>
</dbReference>
<dbReference type="GO" id="GO:0004521">
    <property type="term" value="F:RNA endonuclease activity"/>
    <property type="evidence" value="ECO:0007669"/>
    <property type="project" value="UniProtKB-UniRule"/>
</dbReference>
<keyword evidence="6 7" id="KW-0862">Zinc</keyword>
<comment type="similarity">
    <text evidence="1 7">Belongs to the endoribonuclease YbeY family.</text>
</comment>
<dbReference type="PANTHER" id="PTHR46986">
    <property type="entry name" value="ENDORIBONUCLEASE YBEY, CHLOROPLASTIC"/>
    <property type="match status" value="1"/>
</dbReference>
<dbReference type="RefSeq" id="WP_108673018.1">
    <property type="nucleotide sequence ID" value="NZ_CP025989.1"/>
</dbReference>
<dbReference type="GO" id="GO:0005737">
    <property type="term" value="C:cytoplasm"/>
    <property type="evidence" value="ECO:0007669"/>
    <property type="project" value="UniProtKB-SubCell"/>
</dbReference>
<dbReference type="OrthoDB" id="9807740at2"/>
<dbReference type="GO" id="GO:0006364">
    <property type="term" value="P:rRNA processing"/>
    <property type="evidence" value="ECO:0007669"/>
    <property type="project" value="UniProtKB-UniRule"/>
</dbReference>
<protein>
    <recommendedName>
        <fullName evidence="7">Endoribonuclease YbeY</fullName>
        <ecNumber evidence="7">3.1.-.-</ecNumber>
    </recommendedName>
</protein>
<evidence type="ECO:0000256" key="1">
    <source>
        <dbReference type="ARBA" id="ARBA00010875"/>
    </source>
</evidence>
<reference evidence="8 9" key="1">
    <citation type="journal article" date="2018" name="Genome Biol. Evol.">
        <title>The Genome Sequence of "Candidatus Fokinia solitaria": Insights on Reductive Evolution in Rickettsiales.</title>
        <authorList>
            <person name="Floriano A.M."/>
            <person name="Castelli M."/>
            <person name="Krenek S."/>
            <person name="Berendonk T.U."/>
            <person name="Bazzocchi C."/>
            <person name="Petroni G."/>
            <person name="Sassera D."/>
        </authorList>
    </citation>
    <scope>NUCLEOTIDE SEQUENCE [LARGE SCALE GENOMIC DNA]</scope>
    <source>
        <strain evidence="8">Rio ETE_ALG 3VII</strain>
    </source>
</reference>
<keyword evidence="7" id="KW-0698">rRNA processing</keyword>
<dbReference type="Gene3D" id="3.40.390.30">
    <property type="entry name" value="Metalloproteases ('zincins'), catalytic domain"/>
    <property type="match status" value="1"/>
</dbReference>
<dbReference type="EC" id="3.1.-.-" evidence="7"/>
<dbReference type="EMBL" id="CP025989">
    <property type="protein sequence ID" value="AWD32975.1"/>
    <property type="molecule type" value="Genomic_DNA"/>
</dbReference>
<keyword evidence="2 7" id="KW-0540">Nuclease</keyword>
<evidence type="ECO:0000256" key="5">
    <source>
        <dbReference type="ARBA" id="ARBA00022801"/>
    </source>
</evidence>
<evidence type="ECO:0000256" key="7">
    <source>
        <dbReference type="HAMAP-Rule" id="MF_00009"/>
    </source>
</evidence>
<gene>
    <name evidence="7" type="primary">ybeY</name>
    <name evidence="8" type="ORF">Fsol_00169</name>
</gene>
<dbReference type="GO" id="GO:0004222">
    <property type="term" value="F:metalloendopeptidase activity"/>
    <property type="evidence" value="ECO:0007669"/>
    <property type="project" value="InterPro"/>
</dbReference>
<dbReference type="SUPFAM" id="SSF55486">
    <property type="entry name" value="Metalloproteases ('zincins'), catalytic domain"/>
    <property type="match status" value="1"/>
</dbReference>
<keyword evidence="9" id="KW-1185">Reference proteome</keyword>
<evidence type="ECO:0000256" key="3">
    <source>
        <dbReference type="ARBA" id="ARBA00022723"/>
    </source>
</evidence>
<proteinExistence type="inferred from homology"/>
<keyword evidence="7" id="KW-0690">Ribosome biogenesis</keyword>
<sequence>MLKEIDVHVTCCAWRKKVILKSEDFQNLQLSSTGFSDIKRYTYEVVNFAFKHLNSISTHHHQLRLAIVLCGTRKMHALNKTYRNLDKSTNILSFSQVIKNDENSDEIVGDIYICYKSIEEEIHELNMTFLHRFTQLVVHGILHTIGYDHDNQNDADKMESTEDTIMSTLGFPKFY</sequence>
<name>A0A2U8BRL0_9RICK</name>
<organism evidence="8 9">
    <name type="scientific">Candidatus Fokinia solitaria</name>
    <dbReference type="NCBI Taxonomy" id="1802984"/>
    <lineage>
        <taxon>Bacteria</taxon>
        <taxon>Pseudomonadati</taxon>
        <taxon>Pseudomonadota</taxon>
        <taxon>Alphaproteobacteria</taxon>
        <taxon>Rickettsiales</taxon>
        <taxon>Candidatus Midichloriaceae</taxon>
        <taxon>Candidatus Fokinia</taxon>
    </lineage>
</organism>
<dbReference type="InterPro" id="IPR002036">
    <property type="entry name" value="YbeY"/>
</dbReference>
<feature type="binding site" evidence="7">
    <location>
        <position position="149"/>
    </location>
    <ligand>
        <name>Zn(2+)</name>
        <dbReference type="ChEBI" id="CHEBI:29105"/>
        <note>catalytic</note>
    </ligand>
</feature>
<comment type="function">
    <text evidence="7">Single strand-specific metallo-endoribonuclease involved in late-stage 70S ribosome quality control and in maturation of the 3' terminus of the 16S rRNA.</text>
</comment>
<keyword evidence="5 7" id="KW-0378">Hydrolase</keyword>
<accession>A0A2U8BRL0</accession>
<dbReference type="Pfam" id="PF02130">
    <property type="entry name" value="YbeY"/>
    <property type="match status" value="1"/>
</dbReference>
<feature type="binding site" evidence="7">
    <location>
        <position position="139"/>
    </location>
    <ligand>
        <name>Zn(2+)</name>
        <dbReference type="ChEBI" id="CHEBI:29105"/>
        <note>catalytic</note>
    </ligand>
</feature>
<dbReference type="KEGG" id="fso:Fsol_00169"/>
<keyword evidence="7" id="KW-0963">Cytoplasm</keyword>
<dbReference type="NCBIfam" id="TIGR00043">
    <property type="entry name" value="rRNA maturation RNase YbeY"/>
    <property type="match status" value="1"/>
</dbReference>
<dbReference type="HAMAP" id="MF_00009">
    <property type="entry name" value="Endoribonucl_YbeY"/>
    <property type="match status" value="1"/>
</dbReference>
<keyword evidence="3 7" id="KW-0479">Metal-binding</keyword>
<dbReference type="InterPro" id="IPR023091">
    <property type="entry name" value="MetalPrtase_cat_dom_sf_prd"/>
</dbReference>
<dbReference type="GO" id="GO:0008270">
    <property type="term" value="F:zinc ion binding"/>
    <property type="evidence" value="ECO:0007669"/>
    <property type="project" value="UniProtKB-UniRule"/>
</dbReference>
<evidence type="ECO:0000313" key="8">
    <source>
        <dbReference type="EMBL" id="AWD32975.1"/>
    </source>
</evidence>
<dbReference type="PANTHER" id="PTHR46986:SF1">
    <property type="entry name" value="ENDORIBONUCLEASE YBEY, CHLOROPLASTIC"/>
    <property type="match status" value="1"/>
</dbReference>